<dbReference type="HOGENOM" id="CLU_015711_1_0_1"/>
<feature type="region of interest" description="Disordered" evidence="1">
    <location>
        <begin position="177"/>
        <end position="213"/>
    </location>
</feature>
<evidence type="ECO:0000313" key="2">
    <source>
        <dbReference type="EMBL" id="EAW10795.1"/>
    </source>
</evidence>
<dbReference type="AlphaFoldDB" id="A1CIU0"/>
<feature type="compositionally biased region" description="Polar residues" evidence="1">
    <location>
        <begin position="410"/>
        <end position="428"/>
    </location>
</feature>
<dbReference type="Proteomes" id="UP000006701">
    <property type="component" value="Unassembled WGS sequence"/>
</dbReference>
<feature type="region of interest" description="Disordered" evidence="1">
    <location>
        <begin position="230"/>
        <end position="266"/>
    </location>
</feature>
<feature type="region of interest" description="Disordered" evidence="1">
    <location>
        <begin position="517"/>
        <end position="539"/>
    </location>
</feature>
<feature type="region of interest" description="Disordered" evidence="1">
    <location>
        <begin position="410"/>
        <end position="478"/>
    </location>
</feature>
<name>A1CIU0_ASPCL</name>
<feature type="compositionally biased region" description="Low complexity" evidence="1">
    <location>
        <begin position="197"/>
        <end position="212"/>
    </location>
</feature>
<sequence length="714" mass="77121">MARADATADAAPASSPASSTPNLSHGPVEARSLSSITAIASNPPAYPRNPTQKKLDPLVLYIVRVPGSKDVFLTPLKPPTKFSVSAEAINASLYYLHVATPEDDMLLQEVEDEQEQQARMHKEAAGEAPPEFARMNNVRRKPVPGSGNTASPALPQAASFAAAQEPQLQLQLQPENIPLYPPIADPQPTSTPPRPLLPSGFSSSGSAGAAPRWASDVCEQSFGDAQVGNTAEAGAPQLPPRQPPRGSREEAFETLVNSQGQRKDHRWSALLNSRGLESWKERYEALSAGRHSLDSSRPKLRPHTSHESSSYIRQGSPSRSPARSPNRRPHVRSKSAERPGFYITLIRRDPSHGSQWNVATISTPRIDGGAVDIEVSTPGYNRFLARDEPFSLQSLGINLPSDGRPISLSNFKPPTQTASTEVPPTGTSRPRHFHRQLCVSRPQHRRDDDSRDLMDMPTSRASIDTFNHSPGRPHGQGHSKLKSGYYTFTSPWNGICTFSTSVNGRSLKCKHLIPTPSYPGNGSHPSGPDAPSPPPNPAITVAEIRFNTPFQAGHLHRQPSASHSSPFALSQTSAFKDSPSDTLGYSSFPASMSATQPNHPASKRASFAHFLNPNSYTRPRSRSSASANNNTSPPTPTPPPTTTTTPSHTRKPSASSTSSADERLDLSLAREPAGGGMRGKSAKLGKLIIEDEGIKMLDLVVAACMAVWWQGYYY</sequence>
<accession>A1CIU0</accession>
<reference evidence="2 3" key="1">
    <citation type="journal article" date="2008" name="PLoS Genet.">
        <title>Genomic islands in the pathogenic filamentous fungus Aspergillus fumigatus.</title>
        <authorList>
            <person name="Fedorova N.D."/>
            <person name="Khaldi N."/>
            <person name="Joardar V.S."/>
            <person name="Maiti R."/>
            <person name="Amedeo P."/>
            <person name="Anderson M.J."/>
            <person name="Crabtree J."/>
            <person name="Silva J.C."/>
            <person name="Badger J.H."/>
            <person name="Albarraq A."/>
            <person name="Angiuoli S."/>
            <person name="Bussey H."/>
            <person name="Bowyer P."/>
            <person name="Cotty P.J."/>
            <person name="Dyer P.S."/>
            <person name="Egan A."/>
            <person name="Galens K."/>
            <person name="Fraser-Liggett C.M."/>
            <person name="Haas B.J."/>
            <person name="Inman J.M."/>
            <person name="Kent R."/>
            <person name="Lemieux S."/>
            <person name="Malavazi I."/>
            <person name="Orvis J."/>
            <person name="Roemer T."/>
            <person name="Ronning C.M."/>
            <person name="Sundaram J.P."/>
            <person name="Sutton G."/>
            <person name="Turner G."/>
            <person name="Venter J.C."/>
            <person name="White O.R."/>
            <person name="Whitty B.R."/>
            <person name="Youngman P."/>
            <person name="Wolfe K.H."/>
            <person name="Goldman G.H."/>
            <person name="Wortman J.R."/>
            <person name="Jiang B."/>
            <person name="Denning D.W."/>
            <person name="Nierman W.C."/>
        </authorList>
    </citation>
    <scope>NUCLEOTIDE SEQUENCE [LARGE SCALE GENOMIC DNA]</scope>
    <source>
        <strain evidence="3">ATCC 1007 / CBS 513.65 / DSM 816 / NCTC 3887 / NRRL 1</strain>
    </source>
</reference>
<dbReference type="EMBL" id="DS027054">
    <property type="protein sequence ID" value="EAW10795.1"/>
    <property type="molecule type" value="Genomic_DNA"/>
</dbReference>
<keyword evidence="3" id="KW-1185">Reference proteome</keyword>
<evidence type="ECO:0000313" key="3">
    <source>
        <dbReference type="Proteomes" id="UP000006701"/>
    </source>
</evidence>
<gene>
    <name evidence="2" type="ORF">ACLA_052680</name>
</gene>
<feature type="compositionally biased region" description="Polar residues" evidence="1">
    <location>
        <begin position="459"/>
        <end position="468"/>
    </location>
</feature>
<proteinExistence type="predicted"/>
<dbReference type="RefSeq" id="XP_001272221.1">
    <property type="nucleotide sequence ID" value="XM_001272220.1"/>
</dbReference>
<feature type="compositionally biased region" description="Polar residues" evidence="1">
    <location>
        <begin position="559"/>
        <end position="581"/>
    </location>
</feature>
<feature type="compositionally biased region" description="Pro residues" evidence="1">
    <location>
        <begin position="179"/>
        <end position="196"/>
    </location>
</feature>
<dbReference type="OMA" id="TQWNVAT"/>
<dbReference type="GeneID" id="4703878"/>
<dbReference type="KEGG" id="act:ACLA_052680"/>
<dbReference type="VEuPathDB" id="FungiDB:ACLA_052680"/>
<evidence type="ECO:0000256" key="1">
    <source>
        <dbReference type="SAM" id="MobiDB-lite"/>
    </source>
</evidence>
<feature type="compositionally biased region" description="Low complexity" evidence="1">
    <location>
        <begin position="1"/>
        <end position="21"/>
    </location>
</feature>
<dbReference type="eggNOG" id="ENOG502SD1F">
    <property type="taxonomic scope" value="Eukaryota"/>
</dbReference>
<feature type="region of interest" description="Disordered" evidence="1">
    <location>
        <begin position="612"/>
        <end position="663"/>
    </location>
</feature>
<dbReference type="OrthoDB" id="10003116at2759"/>
<feature type="region of interest" description="Disordered" evidence="1">
    <location>
        <begin position="1"/>
        <end position="30"/>
    </location>
</feature>
<feature type="region of interest" description="Disordered" evidence="1">
    <location>
        <begin position="554"/>
        <end position="581"/>
    </location>
</feature>
<feature type="compositionally biased region" description="Pro residues" evidence="1">
    <location>
        <begin position="528"/>
        <end position="537"/>
    </location>
</feature>
<feature type="compositionally biased region" description="Basic and acidic residues" evidence="1">
    <location>
        <begin position="445"/>
        <end position="454"/>
    </location>
</feature>
<organism evidence="2 3">
    <name type="scientific">Aspergillus clavatus (strain ATCC 1007 / CBS 513.65 / DSM 816 / NCTC 3887 / NRRL 1 / QM 1276 / 107)</name>
    <dbReference type="NCBI Taxonomy" id="344612"/>
    <lineage>
        <taxon>Eukaryota</taxon>
        <taxon>Fungi</taxon>
        <taxon>Dikarya</taxon>
        <taxon>Ascomycota</taxon>
        <taxon>Pezizomycotina</taxon>
        <taxon>Eurotiomycetes</taxon>
        <taxon>Eurotiomycetidae</taxon>
        <taxon>Eurotiales</taxon>
        <taxon>Aspergillaceae</taxon>
        <taxon>Aspergillus</taxon>
        <taxon>Aspergillus subgen. Fumigati</taxon>
    </lineage>
</organism>
<feature type="compositionally biased region" description="Low complexity" evidence="1">
    <location>
        <begin position="622"/>
        <end position="632"/>
    </location>
</feature>
<protein>
    <submittedName>
        <fullName evidence="2">Uncharacterized protein</fullName>
    </submittedName>
</protein>
<feature type="region of interest" description="Disordered" evidence="1">
    <location>
        <begin position="288"/>
        <end position="339"/>
    </location>
</feature>